<organism evidence="2 3">
    <name type="scientific">Effusibacillus consociatus</name>
    <dbReference type="NCBI Taxonomy" id="1117041"/>
    <lineage>
        <taxon>Bacteria</taxon>
        <taxon>Bacillati</taxon>
        <taxon>Bacillota</taxon>
        <taxon>Bacilli</taxon>
        <taxon>Bacillales</taxon>
        <taxon>Alicyclobacillaceae</taxon>
        <taxon>Effusibacillus</taxon>
    </lineage>
</organism>
<proteinExistence type="predicted"/>
<dbReference type="RefSeq" id="WP_380025146.1">
    <property type="nucleotide sequence ID" value="NZ_JBHSHC010000052.1"/>
</dbReference>
<feature type="transmembrane region" description="Helical" evidence="1">
    <location>
        <begin position="86"/>
        <end position="108"/>
    </location>
</feature>
<name>A0ABV9Q3J4_9BACL</name>
<sequence length="130" mass="15089">MSTVISYGSVFGFLAAPPFVSQVFQSYFWNGSRFPNHPFLDNNPYINSVPVIAEGMSPFLMLVRLFEDRGIYTTHTSVELWITNPWPIFFTVIPLLILLFIALSVYLLHPVRPKPKWWKQIQLKRRSVEG</sequence>
<comment type="caution">
    <text evidence="2">The sequence shown here is derived from an EMBL/GenBank/DDBJ whole genome shotgun (WGS) entry which is preliminary data.</text>
</comment>
<evidence type="ECO:0000313" key="2">
    <source>
        <dbReference type="EMBL" id="MFC4767225.1"/>
    </source>
</evidence>
<evidence type="ECO:0000313" key="3">
    <source>
        <dbReference type="Proteomes" id="UP001596002"/>
    </source>
</evidence>
<gene>
    <name evidence="2" type="ORF">ACFO8Q_07605</name>
</gene>
<reference evidence="3" key="1">
    <citation type="journal article" date="2019" name="Int. J. Syst. Evol. Microbiol.">
        <title>The Global Catalogue of Microorganisms (GCM) 10K type strain sequencing project: providing services to taxonomists for standard genome sequencing and annotation.</title>
        <authorList>
            <consortium name="The Broad Institute Genomics Platform"/>
            <consortium name="The Broad Institute Genome Sequencing Center for Infectious Disease"/>
            <person name="Wu L."/>
            <person name="Ma J."/>
        </authorList>
    </citation>
    <scope>NUCLEOTIDE SEQUENCE [LARGE SCALE GENOMIC DNA]</scope>
    <source>
        <strain evidence="3">WYCCWR 12678</strain>
    </source>
</reference>
<dbReference type="Proteomes" id="UP001596002">
    <property type="component" value="Unassembled WGS sequence"/>
</dbReference>
<keyword evidence="1" id="KW-0812">Transmembrane</keyword>
<feature type="transmembrane region" description="Helical" evidence="1">
    <location>
        <begin position="6"/>
        <end position="24"/>
    </location>
</feature>
<keyword evidence="3" id="KW-1185">Reference proteome</keyword>
<protein>
    <submittedName>
        <fullName evidence="2">Uncharacterized protein</fullName>
    </submittedName>
</protein>
<feature type="transmembrane region" description="Helical" evidence="1">
    <location>
        <begin position="45"/>
        <end position="66"/>
    </location>
</feature>
<evidence type="ECO:0000256" key="1">
    <source>
        <dbReference type="SAM" id="Phobius"/>
    </source>
</evidence>
<dbReference type="EMBL" id="JBHSHC010000052">
    <property type="protein sequence ID" value="MFC4767225.1"/>
    <property type="molecule type" value="Genomic_DNA"/>
</dbReference>
<accession>A0ABV9Q3J4</accession>
<keyword evidence="1" id="KW-0472">Membrane</keyword>
<keyword evidence="1" id="KW-1133">Transmembrane helix</keyword>